<feature type="compositionally biased region" description="Basic and acidic residues" evidence="1">
    <location>
        <begin position="53"/>
        <end position="62"/>
    </location>
</feature>
<keyword evidence="3" id="KW-1185">Reference proteome</keyword>
<accession>A0AAD7SLV5</accession>
<organism evidence="2 3">
    <name type="scientific">Aldrovandia affinis</name>
    <dbReference type="NCBI Taxonomy" id="143900"/>
    <lineage>
        <taxon>Eukaryota</taxon>
        <taxon>Metazoa</taxon>
        <taxon>Chordata</taxon>
        <taxon>Craniata</taxon>
        <taxon>Vertebrata</taxon>
        <taxon>Euteleostomi</taxon>
        <taxon>Actinopterygii</taxon>
        <taxon>Neopterygii</taxon>
        <taxon>Teleostei</taxon>
        <taxon>Notacanthiformes</taxon>
        <taxon>Halosauridae</taxon>
        <taxon>Aldrovandia</taxon>
    </lineage>
</organism>
<sequence>MHVSSHSPGDDVITHRPVTVRAACPYYWVRLSLSGGNNATHSSLALQGSCPEESGKRPGECRRHGSVSVLPYDARTLKLAQAGTHLPPRTFGTAIPVCTQPSNHTGADHGCIWLGGRQGSQASQQTDLTPSSPVALTQLPATLPLLFDAAQSFPTASNS</sequence>
<comment type="caution">
    <text evidence="2">The sequence shown here is derived from an EMBL/GenBank/DDBJ whole genome shotgun (WGS) entry which is preliminary data.</text>
</comment>
<dbReference type="Proteomes" id="UP001221898">
    <property type="component" value="Unassembled WGS sequence"/>
</dbReference>
<dbReference type="EMBL" id="JAINUG010000054">
    <property type="protein sequence ID" value="KAJ8404407.1"/>
    <property type="molecule type" value="Genomic_DNA"/>
</dbReference>
<name>A0AAD7SLV5_9TELE</name>
<evidence type="ECO:0000313" key="2">
    <source>
        <dbReference type="EMBL" id="KAJ8404407.1"/>
    </source>
</evidence>
<dbReference type="AlphaFoldDB" id="A0AAD7SLV5"/>
<proteinExistence type="predicted"/>
<gene>
    <name evidence="2" type="ORF">AAFF_G00341800</name>
</gene>
<feature type="region of interest" description="Disordered" evidence="1">
    <location>
        <begin position="43"/>
        <end position="62"/>
    </location>
</feature>
<evidence type="ECO:0000313" key="3">
    <source>
        <dbReference type="Proteomes" id="UP001221898"/>
    </source>
</evidence>
<protein>
    <submittedName>
        <fullName evidence="2">Uncharacterized protein</fullName>
    </submittedName>
</protein>
<reference evidence="2" key="1">
    <citation type="journal article" date="2023" name="Science">
        <title>Genome structures resolve the early diversification of teleost fishes.</title>
        <authorList>
            <person name="Parey E."/>
            <person name="Louis A."/>
            <person name="Montfort J."/>
            <person name="Bouchez O."/>
            <person name="Roques C."/>
            <person name="Iampietro C."/>
            <person name="Lluch J."/>
            <person name="Castinel A."/>
            <person name="Donnadieu C."/>
            <person name="Desvignes T."/>
            <person name="Floi Bucao C."/>
            <person name="Jouanno E."/>
            <person name="Wen M."/>
            <person name="Mejri S."/>
            <person name="Dirks R."/>
            <person name="Jansen H."/>
            <person name="Henkel C."/>
            <person name="Chen W.J."/>
            <person name="Zahm M."/>
            <person name="Cabau C."/>
            <person name="Klopp C."/>
            <person name="Thompson A.W."/>
            <person name="Robinson-Rechavi M."/>
            <person name="Braasch I."/>
            <person name="Lecointre G."/>
            <person name="Bobe J."/>
            <person name="Postlethwait J.H."/>
            <person name="Berthelot C."/>
            <person name="Roest Crollius H."/>
            <person name="Guiguen Y."/>
        </authorList>
    </citation>
    <scope>NUCLEOTIDE SEQUENCE</scope>
    <source>
        <strain evidence="2">NC1722</strain>
    </source>
</reference>
<evidence type="ECO:0000256" key="1">
    <source>
        <dbReference type="SAM" id="MobiDB-lite"/>
    </source>
</evidence>